<feature type="domain" description="FAD-binding FR-type" evidence="14">
    <location>
        <begin position="68"/>
        <end position="171"/>
    </location>
</feature>
<dbReference type="STRING" id="284811.Q752Y4"/>
<evidence type="ECO:0000313" key="16">
    <source>
        <dbReference type="Proteomes" id="UP000000591"/>
    </source>
</evidence>
<evidence type="ECO:0000256" key="1">
    <source>
        <dbReference type="ARBA" id="ARBA00001974"/>
    </source>
</evidence>
<dbReference type="Pfam" id="PF00970">
    <property type="entry name" value="FAD_binding_6"/>
    <property type="match status" value="1"/>
</dbReference>
<feature type="binding site" evidence="11">
    <location>
        <position position="137"/>
    </location>
    <ligand>
        <name>FAD</name>
        <dbReference type="ChEBI" id="CHEBI:57692"/>
    </ligand>
</feature>
<feature type="binding site" evidence="11">
    <location>
        <position position="139"/>
    </location>
    <ligand>
        <name>FAD</name>
        <dbReference type="ChEBI" id="CHEBI:57692"/>
    </ligand>
</feature>
<dbReference type="AlphaFoldDB" id="Q752Y4"/>
<dbReference type="SUPFAM" id="SSF52343">
    <property type="entry name" value="Ferredoxin reductase-like, C-terminal NADP-linked domain"/>
    <property type="match status" value="1"/>
</dbReference>
<evidence type="ECO:0000256" key="3">
    <source>
        <dbReference type="ARBA" id="ARBA00006105"/>
    </source>
</evidence>
<dbReference type="InterPro" id="IPR001709">
    <property type="entry name" value="Flavoprot_Pyr_Nucl_cyt_Rdtase"/>
</dbReference>
<reference evidence="16" key="2">
    <citation type="journal article" date="2013" name="G3 (Bethesda)">
        <title>Genomes of Ashbya fungi isolated from insects reveal four mating-type loci, numerous translocations, lack of transposons, and distinct gene duplications.</title>
        <authorList>
            <person name="Dietrich F.S."/>
            <person name="Voegeli S."/>
            <person name="Kuo S."/>
            <person name="Philippsen P."/>
        </authorList>
    </citation>
    <scope>GENOME REANNOTATION</scope>
    <source>
        <strain evidence="16">ATCC 10895 / CBS 109.51 / FGSC 9923 / NRRL Y-1056</strain>
    </source>
</reference>
<evidence type="ECO:0000259" key="14">
    <source>
        <dbReference type="PROSITE" id="PS51384"/>
    </source>
</evidence>
<evidence type="ECO:0000256" key="11">
    <source>
        <dbReference type="PIRSR" id="PIRSR601834-1"/>
    </source>
</evidence>
<dbReference type="InterPro" id="IPR001433">
    <property type="entry name" value="OxRdtase_FAD/NAD-bd"/>
</dbReference>
<dbReference type="Proteomes" id="UP000000591">
    <property type="component" value="Chromosome VI"/>
</dbReference>
<evidence type="ECO:0000256" key="7">
    <source>
        <dbReference type="ARBA" id="ARBA00022989"/>
    </source>
</evidence>
<proteinExistence type="inferred from homology"/>
<feature type="binding site" evidence="11">
    <location>
        <position position="147"/>
    </location>
    <ligand>
        <name>FAD</name>
        <dbReference type="ChEBI" id="CHEBI:57692"/>
    </ligand>
</feature>
<keyword evidence="16" id="KW-1185">Reference proteome</keyword>
<evidence type="ECO:0000256" key="10">
    <source>
        <dbReference type="ARBA" id="ARBA00023136"/>
    </source>
</evidence>
<comment type="similarity">
    <text evidence="3 12">Belongs to the flavoprotein pyridine nucleotide cytochrome reductase family.</text>
</comment>
<feature type="binding site" evidence="11">
    <location>
        <position position="188"/>
    </location>
    <ligand>
        <name>FAD</name>
        <dbReference type="ChEBI" id="CHEBI:57692"/>
    </ligand>
</feature>
<dbReference type="EC" id="1.6.2.2" evidence="12"/>
<comment type="cofactor">
    <cofactor evidence="1 11 12">
        <name>FAD</name>
        <dbReference type="ChEBI" id="CHEBI:57692"/>
    </cofactor>
</comment>
<dbReference type="PRINTS" id="PR00406">
    <property type="entry name" value="CYTB5RDTASE"/>
</dbReference>
<feature type="binding site" evidence="11">
    <location>
        <position position="122"/>
    </location>
    <ligand>
        <name>FAD</name>
        <dbReference type="ChEBI" id="CHEBI:57692"/>
    </ligand>
</feature>
<keyword evidence="7 13" id="KW-1133">Transmembrane helix</keyword>
<dbReference type="InterPro" id="IPR008333">
    <property type="entry name" value="Cbr1-like_FAD-bd_dom"/>
</dbReference>
<feature type="binding site" evidence="11">
    <location>
        <position position="146"/>
    </location>
    <ligand>
        <name>FAD</name>
        <dbReference type="ChEBI" id="CHEBI:57692"/>
    </ligand>
</feature>
<comment type="subcellular location">
    <subcellularLocation>
        <location evidence="2">Membrane</location>
    </subcellularLocation>
</comment>
<evidence type="ECO:0000256" key="2">
    <source>
        <dbReference type="ARBA" id="ARBA00004370"/>
    </source>
</evidence>
<dbReference type="InterPro" id="IPR039261">
    <property type="entry name" value="FNR_nucleotide-bd"/>
</dbReference>
<dbReference type="eggNOG" id="KOG0534">
    <property type="taxonomic scope" value="Eukaryota"/>
</dbReference>
<evidence type="ECO:0000313" key="15">
    <source>
        <dbReference type="EMBL" id="AAS53810.1"/>
    </source>
</evidence>
<dbReference type="InParanoid" id="Q752Y4"/>
<gene>
    <name evidence="15" type="ORF">AGOS_AFR439C</name>
</gene>
<feature type="transmembrane region" description="Helical" evidence="13">
    <location>
        <begin position="12"/>
        <end position="33"/>
    </location>
</feature>
<dbReference type="GO" id="GO:0006696">
    <property type="term" value="P:ergosterol biosynthetic process"/>
    <property type="evidence" value="ECO:0000318"/>
    <property type="project" value="GO_Central"/>
</dbReference>
<dbReference type="FunFam" id="3.40.50.80:FF:000009">
    <property type="entry name" value="NADH-cytochrome b5 reductase"/>
    <property type="match status" value="1"/>
</dbReference>
<sequence>MTERRGMEILDDPIHGIFIPSGIFTLGVLVIAWSAGNAWYLLGILALAMFVGARLLLAYRSRTSILPNEWTPLELEERIVLSKNAAIYRFKLRSSVETLDIPTGFHLAAKVMLDGVEEVRYYTPISNKFAEGHFDIIVKSYVDGKVSKWFAGLQPGQTVEFKGPVGRFSYVTNAYKKIGMVTGGSAITPMLSVLNKIVTTPEDTTQVCLIYANETENDILLKDELDDLASKYPNFEVHYVVRKPSASWTGEVGYVTKQHLEKYLPPCNPAHRLLICGPPKMKQMVLEYAEQLGWPKGAMKSKPEDQVFVF</sequence>
<dbReference type="PRINTS" id="PR00371">
    <property type="entry name" value="FPNCR"/>
</dbReference>
<keyword evidence="9 12" id="KW-0520">NAD</keyword>
<dbReference type="OrthoDB" id="432685at2759"/>
<evidence type="ECO:0000256" key="9">
    <source>
        <dbReference type="ARBA" id="ARBA00023027"/>
    </source>
</evidence>
<keyword evidence="5 13" id="KW-0812">Transmembrane</keyword>
<dbReference type="PANTHER" id="PTHR19370:SF143">
    <property type="entry name" value="PLASMA MEMBRANE-ASSOCIATED COENZYME Q6 REDUCTASE PGA3"/>
    <property type="match status" value="1"/>
</dbReference>
<evidence type="ECO:0000256" key="12">
    <source>
        <dbReference type="RuleBase" id="RU361226"/>
    </source>
</evidence>
<dbReference type="Pfam" id="PF00175">
    <property type="entry name" value="NAD_binding_1"/>
    <property type="match status" value="1"/>
</dbReference>
<dbReference type="Gene3D" id="2.40.30.10">
    <property type="entry name" value="Translation factors"/>
    <property type="match status" value="1"/>
</dbReference>
<feature type="binding site" evidence="11">
    <location>
        <position position="145"/>
    </location>
    <ligand>
        <name>FAD</name>
        <dbReference type="ChEBI" id="CHEBI:57692"/>
    </ligand>
</feature>
<dbReference type="InterPro" id="IPR017938">
    <property type="entry name" value="Riboflavin_synthase-like_b-brl"/>
</dbReference>
<name>Q752Y4_EREGS</name>
<dbReference type="OMA" id="CLDPENW"/>
<evidence type="ECO:0000256" key="5">
    <source>
        <dbReference type="ARBA" id="ARBA00022692"/>
    </source>
</evidence>
<dbReference type="CDD" id="cd06183">
    <property type="entry name" value="cyt_b5_reduct_like"/>
    <property type="match status" value="1"/>
</dbReference>
<dbReference type="Gene3D" id="3.40.50.80">
    <property type="entry name" value="Nucleotide-binding domain of ferredoxin-NADP reductase (FNR) module"/>
    <property type="match status" value="1"/>
</dbReference>
<dbReference type="FunCoup" id="Q752Y4">
    <property type="interactions" value="107"/>
</dbReference>
<dbReference type="FunFam" id="2.40.30.10:FF:000069">
    <property type="entry name" value="NADH-cytochrome b5 reductase"/>
    <property type="match status" value="1"/>
</dbReference>
<feature type="transmembrane region" description="Helical" evidence="13">
    <location>
        <begin position="39"/>
        <end position="57"/>
    </location>
</feature>
<dbReference type="GeneID" id="4622263"/>
<dbReference type="GO" id="GO:0004128">
    <property type="term" value="F:cytochrome-b5 reductase activity, acting on NAD(P)H"/>
    <property type="evidence" value="ECO:0000318"/>
    <property type="project" value="GO_Central"/>
</dbReference>
<evidence type="ECO:0000256" key="8">
    <source>
        <dbReference type="ARBA" id="ARBA00023002"/>
    </source>
</evidence>
<dbReference type="PANTHER" id="PTHR19370">
    <property type="entry name" value="NADH-CYTOCHROME B5 REDUCTASE"/>
    <property type="match status" value="1"/>
</dbReference>
<dbReference type="SUPFAM" id="SSF63380">
    <property type="entry name" value="Riboflavin synthase domain-like"/>
    <property type="match status" value="1"/>
</dbReference>
<dbReference type="InterPro" id="IPR001834">
    <property type="entry name" value="CBR-like"/>
</dbReference>
<dbReference type="EMBL" id="AE016819">
    <property type="protein sequence ID" value="AAS53810.1"/>
    <property type="molecule type" value="Genomic_DNA"/>
</dbReference>
<evidence type="ECO:0000256" key="6">
    <source>
        <dbReference type="ARBA" id="ARBA00022827"/>
    </source>
</evidence>
<dbReference type="GO" id="GO:0005886">
    <property type="term" value="C:plasma membrane"/>
    <property type="evidence" value="ECO:0000318"/>
    <property type="project" value="GO_Central"/>
</dbReference>
<accession>Q752Y4</accession>
<reference evidence="15 16" key="1">
    <citation type="journal article" date="2004" name="Science">
        <title>The Ashbya gossypii genome as a tool for mapping the ancient Saccharomyces cerevisiae genome.</title>
        <authorList>
            <person name="Dietrich F.S."/>
            <person name="Voegeli S."/>
            <person name="Brachat S."/>
            <person name="Lerch A."/>
            <person name="Gates K."/>
            <person name="Steiner S."/>
            <person name="Mohr C."/>
            <person name="Pohlmann R."/>
            <person name="Luedi P."/>
            <person name="Choi S."/>
            <person name="Wing R.A."/>
            <person name="Flavier A."/>
            <person name="Gaffney T.D."/>
            <person name="Philippsen P."/>
        </authorList>
    </citation>
    <scope>NUCLEOTIDE SEQUENCE [LARGE SCALE GENOMIC DNA]</scope>
    <source>
        <strain evidence="16">ATCC 10895 / CBS 109.51 / FGSC 9923 / NRRL Y-1056</strain>
    </source>
</reference>
<dbReference type="GO" id="GO:0090524">
    <property type="term" value="F:cytochrome-b5 reductase activity, acting on NADH"/>
    <property type="evidence" value="ECO:0007669"/>
    <property type="project" value="UniProtKB-EC"/>
</dbReference>
<dbReference type="PROSITE" id="PS51384">
    <property type="entry name" value="FAD_FR"/>
    <property type="match status" value="1"/>
</dbReference>
<keyword evidence="10 13" id="KW-0472">Membrane</keyword>
<feature type="binding site" evidence="11">
    <location>
        <position position="120"/>
    </location>
    <ligand>
        <name>FAD</name>
        <dbReference type="ChEBI" id="CHEBI:57692"/>
    </ligand>
</feature>
<keyword evidence="6 11" id="KW-0274">FAD</keyword>
<dbReference type="KEGG" id="ago:AGOS_AFR439C"/>
<dbReference type="HOGENOM" id="CLU_003827_9_0_1"/>
<keyword evidence="8 12" id="KW-0560">Oxidoreductase</keyword>
<dbReference type="RefSeq" id="NP_985986.1">
    <property type="nucleotide sequence ID" value="NM_211341.1"/>
</dbReference>
<evidence type="ECO:0000256" key="4">
    <source>
        <dbReference type="ARBA" id="ARBA00022630"/>
    </source>
</evidence>
<evidence type="ECO:0000256" key="13">
    <source>
        <dbReference type="SAM" id="Phobius"/>
    </source>
</evidence>
<organism evidence="15 16">
    <name type="scientific">Eremothecium gossypii (strain ATCC 10895 / CBS 109.51 / FGSC 9923 / NRRL Y-1056)</name>
    <name type="common">Yeast</name>
    <name type="synonym">Ashbya gossypii</name>
    <dbReference type="NCBI Taxonomy" id="284811"/>
    <lineage>
        <taxon>Eukaryota</taxon>
        <taxon>Fungi</taxon>
        <taxon>Dikarya</taxon>
        <taxon>Ascomycota</taxon>
        <taxon>Saccharomycotina</taxon>
        <taxon>Saccharomycetes</taxon>
        <taxon>Saccharomycetales</taxon>
        <taxon>Saccharomycetaceae</taxon>
        <taxon>Eremothecium</taxon>
    </lineage>
</organism>
<keyword evidence="4 11" id="KW-0285">Flavoprotein</keyword>
<protein>
    <recommendedName>
        <fullName evidence="12">NADH-cytochrome b5 reductase</fullName>
        <ecNumber evidence="12">1.6.2.2</ecNumber>
    </recommendedName>
</protein>
<dbReference type="InterPro" id="IPR017927">
    <property type="entry name" value="FAD-bd_FR_type"/>
</dbReference>
<comment type="catalytic activity">
    <reaction evidence="12">
        <text>2 Fe(III)-[cytochrome b5] + NADH = 2 Fe(II)-[cytochrome b5] + NAD(+) + H(+)</text>
        <dbReference type="Rhea" id="RHEA:46680"/>
        <dbReference type="Rhea" id="RHEA-COMP:10438"/>
        <dbReference type="Rhea" id="RHEA-COMP:10439"/>
        <dbReference type="ChEBI" id="CHEBI:15378"/>
        <dbReference type="ChEBI" id="CHEBI:29033"/>
        <dbReference type="ChEBI" id="CHEBI:29034"/>
        <dbReference type="ChEBI" id="CHEBI:57540"/>
        <dbReference type="ChEBI" id="CHEBI:57945"/>
        <dbReference type="EC" id="1.6.2.2"/>
    </reaction>
</comment>